<sequence>MHRLEAALPLLEERVTYAAAVVVAVVNVVDGRGTILATAATVYTKLQSSPGQETSLFPSPLSRVQPPQHSSTRPAASTRALTQASSAMAAAAAAAKNRKRDRIDGQGTPGNLDGDEMLDHISRLPDEVDYHLSGQDRKRVLFATKILADHPGPARRFCLRGIRLRDRYPKIDGWLLSRTLNGLREIEFSYEIENTPLPYPLPPSALRFAPTLCVANIGSCDFPNEMAPSLNFPCLKQLTLHSVSMSEDALHSLLSGCPVLESLLLLDNAGIASLRISSPTLRSIGFSAAQNLYRYNEPDAIMLQELVIEHAPCLERLLPLYPNYGPAVIQVMHAPKLEILGLLSDGISRLELGTSFFQEMMAISLTSSMCTVKILVLDTKGPNLDAVVNFITCFPCLERLYIISHPMKTMKNVLRYNPLDPIKCFELHLEKVVLKNYDGKKPDVDFAKFFVLNAKVLKKMEFGVLNNCNDKWMANQHRRLQLDNRASQGAQFKFRSEGWNLLTNNKHTHDLLMADPFDSS</sequence>
<dbReference type="InterPro" id="IPR055302">
    <property type="entry name" value="F-box_dom-containing"/>
</dbReference>
<reference evidence="3 4" key="1">
    <citation type="journal article" date="2019" name="Sci. Rep.">
        <title>A high-quality genome of Eragrostis curvula grass provides insights into Poaceae evolution and supports new strategies to enhance forage quality.</title>
        <authorList>
            <person name="Carballo J."/>
            <person name="Santos B.A.C.M."/>
            <person name="Zappacosta D."/>
            <person name="Garbus I."/>
            <person name="Selva J.P."/>
            <person name="Gallo C.A."/>
            <person name="Diaz A."/>
            <person name="Albertini E."/>
            <person name="Caccamo M."/>
            <person name="Echenique V."/>
        </authorList>
    </citation>
    <scope>NUCLEOTIDE SEQUENCE [LARGE SCALE GENOMIC DNA]</scope>
    <source>
        <strain evidence="4">cv. Victoria</strain>
        <tissue evidence="3">Leaf</tissue>
    </source>
</reference>
<dbReference type="InterPro" id="IPR006566">
    <property type="entry name" value="FBD"/>
</dbReference>
<evidence type="ECO:0000313" key="3">
    <source>
        <dbReference type="EMBL" id="TVU38629.1"/>
    </source>
</evidence>
<feature type="compositionally biased region" description="Polar residues" evidence="1">
    <location>
        <begin position="47"/>
        <end position="57"/>
    </location>
</feature>
<dbReference type="OrthoDB" id="584579at2759"/>
<dbReference type="Pfam" id="PF08387">
    <property type="entry name" value="FBD"/>
    <property type="match status" value="1"/>
</dbReference>
<protein>
    <recommendedName>
        <fullName evidence="2">FBD domain-containing protein</fullName>
    </recommendedName>
</protein>
<dbReference type="PANTHER" id="PTHR32141">
    <property type="match status" value="1"/>
</dbReference>
<evidence type="ECO:0000256" key="1">
    <source>
        <dbReference type="SAM" id="MobiDB-lite"/>
    </source>
</evidence>
<dbReference type="EMBL" id="RWGY01000007">
    <property type="protein sequence ID" value="TVU38629.1"/>
    <property type="molecule type" value="Genomic_DNA"/>
</dbReference>
<organism evidence="3 4">
    <name type="scientific">Eragrostis curvula</name>
    <name type="common">weeping love grass</name>
    <dbReference type="NCBI Taxonomy" id="38414"/>
    <lineage>
        <taxon>Eukaryota</taxon>
        <taxon>Viridiplantae</taxon>
        <taxon>Streptophyta</taxon>
        <taxon>Embryophyta</taxon>
        <taxon>Tracheophyta</taxon>
        <taxon>Spermatophyta</taxon>
        <taxon>Magnoliopsida</taxon>
        <taxon>Liliopsida</taxon>
        <taxon>Poales</taxon>
        <taxon>Poaceae</taxon>
        <taxon>PACMAD clade</taxon>
        <taxon>Chloridoideae</taxon>
        <taxon>Eragrostideae</taxon>
        <taxon>Eragrostidinae</taxon>
        <taxon>Eragrostis</taxon>
    </lineage>
</organism>
<dbReference type="SUPFAM" id="SSF52047">
    <property type="entry name" value="RNI-like"/>
    <property type="match status" value="1"/>
</dbReference>
<feature type="region of interest" description="Disordered" evidence="1">
    <location>
        <begin position="47"/>
        <end position="81"/>
    </location>
</feature>
<dbReference type="InterPro" id="IPR055411">
    <property type="entry name" value="LRR_FXL15/At3g58940/PEG3-like"/>
</dbReference>
<accession>A0A5J9VQZ3</accession>
<feature type="domain" description="FBD" evidence="2">
    <location>
        <begin position="423"/>
        <end position="495"/>
    </location>
</feature>
<dbReference type="PANTHER" id="PTHR32141:SF160">
    <property type="entry name" value="F-BOX DOMAIN-CONTAINING PROTEIN"/>
    <property type="match status" value="1"/>
</dbReference>
<comment type="caution">
    <text evidence="3">The sequence shown here is derived from an EMBL/GenBank/DDBJ whole genome shotgun (WGS) entry which is preliminary data.</text>
</comment>
<feature type="compositionally biased region" description="Polar residues" evidence="1">
    <location>
        <begin position="65"/>
        <end position="81"/>
    </location>
</feature>
<dbReference type="Gene3D" id="3.80.10.10">
    <property type="entry name" value="Ribonuclease Inhibitor"/>
    <property type="match status" value="1"/>
</dbReference>
<feature type="non-terminal residue" evidence="3">
    <location>
        <position position="1"/>
    </location>
</feature>
<feature type="region of interest" description="Disordered" evidence="1">
    <location>
        <begin position="93"/>
        <end position="116"/>
    </location>
</feature>
<dbReference type="InterPro" id="IPR032675">
    <property type="entry name" value="LRR_dom_sf"/>
</dbReference>
<name>A0A5J9VQZ3_9POAL</name>
<dbReference type="AlphaFoldDB" id="A0A5J9VQZ3"/>
<proteinExistence type="predicted"/>
<evidence type="ECO:0000259" key="2">
    <source>
        <dbReference type="SMART" id="SM00579"/>
    </source>
</evidence>
<dbReference type="Pfam" id="PF24758">
    <property type="entry name" value="LRR_At5g56370"/>
    <property type="match status" value="1"/>
</dbReference>
<dbReference type="SMART" id="SM00579">
    <property type="entry name" value="FBD"/>
    <property type="match status" value="1"/>
</dbReference>
<evidence type="ECO:0000313" key="4">
    <source>
        <dbReference type="Proteomes" id="UP000324897"/>
    </source>
</evidence>
<keyword evidence="4" id="KW-1185">Reference proteome</keyword>
<gene>
    <name evidence="3" type="ORF">EJB05_12013</name>
</gene>
<dbReference type="Proteomes" id="UP000324897">
    <property type="component" value="Chromosome 4"/>
</dbReference>
<dbReference type="Gramene" id="TVU38629">
    <property type="protein sequence ID" value="TVU38629"/>
    <property type="gene ID" value="EJB05_12013"/>
</dbReference>